<sequence length="307" mass="36100">MVCIFFGRCDCHSGITFYLVVVMVKIYHRDSKKLIEEKEYQEELLIFLYKTVIGRCLLKLFIARPWFSNLRARYQKSPESKKDILPFVKEYHVDISDYNIDHFDSFNDFFTRKRMYGTTTRSNELMAIADSKLSVYRVDEKLKLNIKNSIYELKDIIQQKEIADLYKNGYALVFRLAVNDYHRYVFFDDGELISSEFIKGELHTIRPVSEKYKVYARNSRVVNVMDSKSFGIITQVEIGALLVGKIVNHNTHMFSRLEEKGYFEYGGSTIVMFFPPNIMIDEDILRQSQAGYETQVFIGDKIGQRKE</sequence>
<dbReference type="AlphaFoldDB" id="A0A174AIF5"/>
<reference evidence="5 6" key="1">
    <citation type="submission" date="2015-09" db="EMBL/GenBank/DDBJ databases">
        <authorList>
            <consortium name="Pathogen Informatics"/>
        </authorList>
    </citation>
    <scope>NUCLEOTIDE SEQUENCE [LARGE SCALE GENOMIC DNA]</scope>
    <source>
        <strain evidence="5 6">2789STDY5608835</strain>
    </source>
</reference>
<proteinExistence type="predicted"/>
<evidence type="ECO:0000256" key="4">
    <source>
        <dbReference type="ARBA" id="ARBA00023317"/>
    </source>
</evidence>
<dbReference type="GO" id="GO:0008654">
    <property type="term" value="P:phospholipid biosynthetic process"/>
    <property type="evidence" value="ECO:0007669"/>
    <property type="project" value="InterPro"/>
</dbReference>
<keyword evidence="1" id="KW-0210">Decarboxylase</keyword>
<dbReference type="GO" id="GO:0004609">
    <property type="term" value="F:phosphatidylserine decarboxylase activity"/>
    <property type="evidence" value="ECO:0007669"/>
    <property type="project" value="UniProtKB-EC"/>
</dbReference>
<dbReference type="PANTHER" id="PTHR10067:SF17">
    <property type="entry name" value="PHOSPHATIDYLSERINE DECARBOXYLASE PROENZYME 2"/>
    <property type="match status" value="1"/>
</dbReference>
<name>A0A174AIF5_9FIRM</name>
<protein>
    <submittedName>
        <fullName evidence="5">Phosphatidylserine decarboxylase proenzyme</fullName>
        <ecNumber evidence="5">4.1.1.65</ecNumber>
    </submittedName>
</protein>
<dbReference type="EMBL" id="CYYR01000009">
    <property type="protein sequence ID" value="CUN87315.1"/>
    <property type="molecule type" value="Genomic_DNA"/>
</dbReference>
<organism evidence="5 6">
    <name type="scientific">Roseburia inulinivorans</name>
    <dbReference type="NCBI Taxonomy" id="360807"/>
    <lineage>
        <taxon>Bacteria</taxon>
        <taxon>Bacillati</taxon>
        <taxon>Bacillota</taxon>
        <taxon>Clostridia</taxon>
        <taxon>Lachnospirales</taxon>
        <taxon>Lachnospiraceae</taxon>
        <taxon>Roseburia</taxon>
    </lineage>
</organism>
<dbReference type="Pfam" id="PF02666">
    <property type="entry name" value="PS_Dcarbxylase"/>
    <property type="match status" value="1"/>
</dbReference>
<dbReference type="EC" id="4.1.1.65" evidence="5"/>
<evidence type="ECO:0000256" key="3">
    <source>
        <dbReference type="ARBA" id="ARBA00023239"/>
    </source>
</evidence>
<dbReference type="Proteomes" id="UP000095395">
    <property type="component" value="Unassembled WGS sequence"/>
</dbReference>
<evidence type="ECO:0000256" key="2">
    <source>
        <dbReference type="ARBA" id="ARBA00023145"/>
    </source>
</evidence>
<dbReference type="PANTHER" id="PTHR10067">
    <property type="entry name" value="PHOSPHATIDYLSERINE DECARBOXYLASE"/>
    <property type="match status" value="1"/>
</dbReference>
<keyword evidence="2" id="KW-0865">Zymogen</keyword>
<evidence type="ECO:0000256" key="1">
    <source>
        <dbReference type="ARBA" id="ARBA00022793"/>
    </source>
</evidence>
<keyword evidence="4" id="KW-0670">Pyruvate</keyword>
<evidence type="ECO:0000313" key="6">
    <source>
        <dbReference type="Proteomes" id="UP000095395"/>
    </source>
</evidence>
<dbReference type="InterPro" id="IPR003817">
    <property type="entry name" value="PS_Dcarbxylase"/>
</dbReference>
<gene>
    <name evidence="5" type="primary">psd</name>
    <name evidence="5" type="ORF">ERS852392_01581</name>
</gene>
<evidence type="ECO:0000313" key="5">
    <source>
        <dbReference type="EMBL" id="CUN87315.1"/>
    </source>
</evidence>
<accession>A0A174AIF5</accession>
<keyword evidence="3 5" id="KW-0456">Lyase</keyword>